<proteinExistence type="predicted"/>
<reference evidence="1 2" key="1">
    <citation type="journal article" date="2018" name="Mol. Biol. Evol.">
        <title>Analysis of the draft genome of the red seaweed Gracilariopsis chorda provides insights into genome size evolution in Rhodophyta.</title>
        <authorList>
            <person name="Lee J."/>
            <person name="Yang E.C."/>
            <person name="Graf L."/>
            <person name="Yang J.H."/>
            <person name="Qiu H."/>
            <person name="Zel Zion U."/>
            <person name="Chan C.X."/>
            <person name="Stephens T.G."/>
            <person name="Weber A.P.M."/>
            <person name="Boo G.H."/>
            <person name="Boo S.M."/>
            <person name="Kim K.M."/>
            <person name="Shin Y."/>
            <person name="Jung M."/>
            <person name="Lee S.J."/>
            <person name="Yim H.S."/>
            <person name="Lee J.H."/>
            <person name="Bhattacharya D."/>
            <person name="Yoon H.S."/>
        </authorList>
    </citation>
    <scope>NUCLEOTIDE SEQUENCE [LARGE SCALE GENOMIC DNA]</scope>
    <source>
        <strain evidence="1 2">SKKU-2015</strain>
        <tissue evidence="1">Whole body</tissue>
    </source>
</reference>
<dbReference type="AlphaFoldDB" id="A0A2V3J4D6"/>
<protein>
    <submittedName>
        <fullName evidence="1">Uncharacterized protein</fullName>
    </submittedName>
</protein>
<organism evidence="1 2">
    <name type="scientific">Gracilariopsis chorda</name>
    <dbReference type="NCBI Taxonomy" id="448386"/>
    <lineage>
        <taxon>Eukaryota</taxon>
        <taxon>Rhodophyta</taxon>
        <taxon>Florideophyceae</taxon>
        <taxon>Rhodymeniophycidae</taxon>
        <taxon>Gracilariales</taxon>
        <taxon>Gracilariaceae</taxon>
        <taxon>Gracilariopsis</taxon>
    </lineage>
</organism>
<comment type="caution">
    <text evidence="1">The sequence shown here is derived from an EMBL/GenBank/DDBJ whole genome shotgun (WGS) entry which is preliminary data.</text>
</comment>
<sequence length="34" mass="3466">MGTVGLKLIAVGKWMKGVLSDVIAVACSSGMQTN</sequence>
<name>A0A2V3J4D6_9FLOR</name>
<accession>A0A2V3J4D6</accession>
<dbReference type="EMBL" id="NBIV01000007">
    <property type="protein sequence ID" value="PXF49244.1"/>
    <property type="molecule type" value="Genomic_DNA"/>
</dbReference>
<dbReference type="Proteomes" id="UP000247409">
    <property type="component" value="Unassembled WGS sequence"/>
</dbReference>
<gene>
    <name evidence="1" type="ORF">BWQ96_01033</name>
</gene>
<keyword evidence="2" id="KW-1185">Reference proteome</keyword>
<evidence type="ECO:0000313" key="1">
    <source>
        <dbReference type="EMBL" id="PXF49244.1"/>
    </source>
</evidence>
<evidence type="ECO:0000313" key="2">
    <source>
        <dbReference type="Proteomes" id="UP000247409"/>
    </source>
</evidence>